<evidence type="ECO:0008006" key="4">
    <source>
        <dbReference type="Google" id="ProtNLM"/>
    </source>
</evidence>
<dbReference type="RefSeq" id="WP_172504040.1">
    <property type="nucleotide sequence ID" value="NZ_BLLS01000076.1"/>
</dbReference>
<organism evidence="2 3">
    <name type="scientific">Bacteroides acidifaciens</name>
    <dbReference type="NCBI Taxonomy" id="85831"/>
    <lineage>
        <taxon>Bacteria</taxon>
        <taxon>Pseudomonadati</taxon>
        <taxon>Bacteroidota</taxon>
        <taxon>Bacteroidia</taxon>
        <taxon>Bacteroidales</taxon>
        <taxon>Bacteroidaceae</taxon>
        <taxon>Bacteroides</taxon>
    </lineage>
</organism>
<dbReference type="EMBL" id="BLLS01000076">
    <property type="protein sequence ID" value="GFH87135.1"/>
    <property type="molecule type" value="Genomic_DNA"/>
</dbReference>
<evidence type="ECO:0000256" key="1">
    <source>
        <dbReference type="SAM" id="MobiDB-lite"/>
    </source>
</evidence>
<evidence type="ECO:0000313" key="3">
    <source>
        <dbReference type="Proteomes" id="UP000491181"/>
    </source>
</evidence>
<gene>
    <name evidence="2" type="ORF">IMSAGC001_02559</name>
</gene>
<name>A0A7J0A439_9BACE</name>
<accession>A0A7J0A439</accession>
<comment type="caution">
    <text evidence="2">The sequence shown here is derived from an EMBL/GenBank/DDBJ whole genome shotgun (WGS) entry which is preliminary data.</text>
</comment>
<proteinExistence type="predicted"/>
<dbReference type="AlphaFoldDB" id="A0A7J0A439"/>
<protein>
    <recommendedName>
        <fullName evidence="4">Recombinase RecT</fullName>
    </recommendedName>
</protein>
<reference evidence="2 3" key="1">
    <citation type="journal article" date="2020" name="Microbiome">
        <title>Single-cell genomics of uncultured bacteria reveals dietary fiber responders in the mouse gut microbiota.</title>
        <authorList>
            <person name="Chijiiwa R."/>
            <person name="Hosokawa M."/>
            <person name="Kogawa M."/>
            <person name="Nishikawa Y."/>
            <person name="Ide K."/>
            <person name="Sakanashi C."/>
            <person name="Takahashi K."/>
            <person name="Takeyama H."/>
        </authorList>
    </citation>
    <scope>NUCLEOTIDE SEQUENCE [LARGE SCALE GENOMIC DNA]</scope>
    <source>
        <strain evidence="2">IMSAGC_001</strain>
    </source>
</reference>
<sequence length="296" mass="32268">MDERQIAPVTQRSNAPVGINFFDPTTIETLNRFSTMFANSSLVPESYRIGGVVGGKTGEGPKKTVSEAEAIANCVIAFDVATRIGASPLMVMQNLYIVYGRPSWSSKFLIATINTCGRFEPLKFEMTSNGVCNNGVANVKCVAWTTPKGVTHDENGKPVTSKSPSALRGTAITIQMAVDEGWYTKNGSKWRTMPEQMLRYRAASFWTSTYAPELSMGMRTVEETIEDVDYVDVTTQVAEEISTQANKRTISFNEAENPVSGEVPAGVDPETGEIKENQDEASTENPTSNEDEGPGY</sequence>
<evidence type="ECO:0000313" key="2">
    <source>
        <dbReference type="EMBL" id="GFH87135.1"/>
    </source>
</evidence>
<dbReference type="Proteomes" id="UP000491181">
    <property type="component" value="Unassembled WGS sequence"/>
</dbReference>
<feature type="region of interest" description="Disordered" evidence="1">
    <location>
        <begin position="248"/>
        <end position="296"/>
    </location>
</feature>